<evidence type="ECO:0000313" key="7">
    <source>
        <dbReference type="EMBL" id="MBP1042480.1"/>
    </source>
</evidence>
<accession>A0A940SVM4</accession>
<evidence type="ECO:0000256" key="4">
    <source>
        <dbReference type="ARBA" id="ARBA00023088"/>
    </source>
</evidence>
<evidence type="ECO:0000256" key="5">
    <source>
        <dbReference type="SAM" id="Phobius"/>
    </source>
</evidence>
<proteinExistence type="predicted"/>
<keyword evidence="4" id="KW-0572">Peptidoglycan-anchor</keyword>
<gene>
    <name evidence="7" type="ORF">I6N95_15785</name>
</gene>
<keyword evidence="5" id="KW-0472">Membrane</keyword>
<evidence type="ECO:0000256" key="3">
    <source>
        <dbReference type="ARBA" id="ARBA00022729"/>
    </source>
</evidence>
<sequence>MVKKNNKYLGWWLLIFLPFIFFKSGYAEELEQQPVSLKVVIHRLISDTDGTLIDNGGREIDNKSLGGMKGLNGVTFSIYEISEQLDSLMEQGKTLEQAQLTLIQTDHQTDRLVPLTTVVTTSEMNQEGVAAVDLAIYPNKRQAFLIKESGSPAEMNVKSDQLIVITPVYSQLGEQMETVHLYPKNILKTATPPAKNELPKTIQPSKEPKIWDYLPKTGELIQSKPFLFGLLLVSVGIVSHCYLKRKHF</sequence>
<feature type="domain" description="Gram-positive cocci surface proteins LPxTG" evidence="6">
    <location>
        <begin position="214"/>
        <end position="248"/>
    </location>
</feature>
<comment type="caution">
    <text evidence="7">The sequence shown here is derived from an EMBL/GenBank/DDBJ whole genome shotgun (WGS) entry which is preliminary data.</text>
</comment>
<keyword evidence="5" id="KW-1133">Transmembrane helix</keyword>
<protein>
    <recommendedName>
        <fullName evidence="6">Gram-positive cocci surface proteins LPxTG domain-containing protein</fullName>
    </recommendedName>
</protein>
<dbReference type="InterPro" id="IPR013783">
    <property type="entry name" value="Ig-like_fold"/>
</dbReference>
<evidence type="ECO:0000256" key="1">
    <source>
        <dbReference type="ARBA" id="ARBA00022512"/>
    </source>
</evidence>
<evidence type="ECO:0000256" key="2">
    <source>
        <dbReference type="ARBA" id="ARBA00022525"/>
    </source>
</evidence>
<dbReference type="InterPro" id="IPR019931">
    <property type="entry name" value="LPXTG_anchor"/>
</dbReference>
<organism evidence="7 8">
    <name type="scientific">Vagococcus allomyrinae</name>
    <dbReference type="NCBI Taxonomy" id="2794353"/>
    <lineage>
        <taxon>Bacteria</taxon>
        <taxon>Bacillati</taxon>
        <taxon>Bacillota</taxon>
        <taxon>Bacilli</taxon>
        <taxon>Lactobacillales</taxon>
        <taxon>Enterococcaceae</taxon>
        <taxon>Vagococcus</taxon>
    </lineage>
</organism>
<dbReference type="Pfam" id="PF16555">
    <property type="entry name" value="GramPos_pilinD1"/>
    <property type="match status" value="1"/>
</dbReference>
<dbReference type="Proteomes" id="UP000674938">
    <property type="component" value="Unassembled WGS sequence"/>
</dbReference>
<dbReference type="InterPro" id="IPR032364">
    <property type="entry name" value="GramPos_pilinD1_N"/>
</dbReference>
<dbReference type="RefSeq" id="WP_209529703.1">
    <property type="nucleotide sequence ID" value="NZ_JAEEGA010000010.1"/>
</dbReference>
<dbReference type="EMBL" id="JAEEGA010000010">
    <property type="protein sequence ID" value="MBP1042480.1"/>
    <property type="molecule type" value="Genomic_DNA"/>
</dbReference>
<evidence type="ECO:0000259" key="6">
    <source>
        <dbReference type="PROSITE" id="PS50847"/>
    </source>
</evidence>
<evidence type="ECO:0000313" key="8">
    <source>
        <dbReference type="Proteomes" id="UP000674938"/>
    </source>
</evidence>
<dbReference type="PROSITE" id="PS50847">
    <property type="entry name" value="GRAM_POS_ANCHORING"/>
    <property type="match status" value="1"/>
</dbReference>
<keyword evidence="2" id="KW-0964">Secreted</keyword>
<keyword evidence="3" id="KW-0732">Signal</keyword>
<dbReference type="Gene3D" id="2.60.40.10">
    <property type="entry name" value="Immunoglobulins"/>
    <property type="match status" value="1"/>
</dbReference>
<reference evidence="7" key="1">
    <citation type="submission" date="2020-12" db="EMBL/GenBank/DDBJ databases">
        <title>Vagococcus allomyrinae sp. nov. and Enterococcus lavae sp. nov., isolated from the larvae of Allomyrina dichotoma.</title>
        <authorList>
            <person name="Lee S.D."/>
        </authorList>
    </citation>
    <scope>NUCLEOTIDE SEQUENCE</scope>
    <source>
        <strain evidence="7">BWB3-3</strain>
    </source>
</reference>
<keyword evidence="1" id="KW-0134">Cell wall</keyword>
<feature type="transmembrane region" description="Helical" evidence="5">
    <location>
        <begin position="226"/>
        <end position="243"/>
    </location>
</feature>
<keyword evidence="5" id="KW-0812">Transmembrane</keyword>
<keyword evidence="8" id="KW-1185">Reference proteome</keyword>
<name>A0A940SVM4_9ENTE</name>
<dbReference type="AlphaFoldDB" id="A0A940SVM4"/>